<dbReference type="SUPFAM" id="SSF56176">
    <property type="entry name" value="FAD-binding/transporter-associated domain-like"/>
    <property type="match status" value="1"/>
</dbReference>
<comment type="caution">
    <text evidence="7">The sequence shown here is derived from an EMBL/GenBank/DDBJ whole genome shotgun (WGS) entry which is preliminary data.</text>
</comment>
<dbReference type="EMBL" id="CAMAPD010000016">
    <property type="protein sequence ID" value="CAH9064352.1"/>
    <property type="molecule type" value="Genomic_DNA"/>
</dbReference>
<dbReference type="Proteomes" id="UP001152485">
    <property type="component" value="Unassembled WGS sequence"/>
</dbReference>
<dbReference type="PROSITE" id="PS51387">
    <property type="entry name" value="FAD_PCMH"/>
    <property type="match status" value="1"/>
</dbReference>
<evidence type="ECO:0000313" key="8">
    <source>
        <dbReference type="Proteomes" id="UP001152485"/>
    </source>
</evidence>
<dbReference type="PANTHER" id="PTHR42973">
    <property type="entry name" value="BINDING OXIDOREDUCTASE, PUTATIVE (AFU_ORTHOLOGUE AFUA_1G17690)-RELATED"/>
    <property type="match status" value="1"/>
</dbReference>
<feature type="domain" description="FAD-binding PCMH-type" evidence="6">
    <location>
        <begin position="93"/>
        <end position="273"/>
    </location>
</feature>
<dbReference type="InterPro" id="IPR016166">
    <property type="entry name" value="FAD-bd_PCMH"/>
</dbReference>
<reference evidence="7 8" key="1">
    <citation type="submission" date="2022-07" db="EMBL/GenBank/DDBJ databases">
        <authorList>
            <person name="Criscuolo A."/>
        </authorList>
    </citation>
    <scope>NUCLEOTIDE SEQUENCE [LARGE SCALE GENOMIC DNA]</scope>
    <source>
        <strain evidence="8">CIP 111951</strain>
    </source>
</reference>
<dbReference type="PANTHER" id="PTHR42973:SF39">
    <property type="entry name" value="FAD-BINDING PCMH-TYPE DOMAIN-CONTAINING PROTEIN"/>
    <property type="match status" value="1"/>
</dbReference>
<dbReference type="Gene3D" id="3.30.465.10">
    <property type="match status" value="2"/>
</dbReference>
<sequence length="612" mass="68931">MQSEQAQISDVVVGLTEQLTQRASQNTPDPHNQRREVQAVFADTFNNFKLFYQAALESGFCKARLLSQTSNGLSDVPGLNNYQTEAMIFNTRFGQQPFTIALCESTLEVQLIYKLAIKYNLPIRVRSGGHDHEGECSGNHTILIDTSRIKHFSYDDSSEVACIGAGYRFYQLTPKLAEQGRMIAHGTCATVGLTGFIQGGGWGPWTRKYGMCCEYLVGATVVLGNGEVLEVYDNRSENNGKETPESEILWALRGGGGMSWGIITELRVKTFELPDEIHRFEVSWNQLEKNASDEYVPQKQRPTIEVLKAWEASIESKCTADLLGTNLKVNAIAKEDKNTKEDYQKLYHPCTMYGYWQGTEKDMKQYIDDTFGNIGKNTPKPTVTCTKVGGKVKQAAGMASGQKYHYDHALLSNWARESIADQNVPLHSLLQMQKQAFKPDYDAPAPHKITSKLVEEDGLSEAGYEQLLDTLTSPLIQQESASLGLFSYVTLGAIVGDYYHNLKESETALGVSFPYQKSLYTIQYQTWWNEEIKNKLELQNNPVYVDTNRAMDWISASRSAEIQGAYGAFISFKDASIPTPVYFQQSYNRLVKIKKTYIKDDYNHLRTRKTII</sequence>
<evidence type="ECO:0000256" key="3">
    <source>
        <dbReference type="ARBA" id="ARBA00022630"/>
    </source>
</evidence>
<evidence type="ECO:0000259" key="6">
    <source>
        <dbReference type="PROSITE" id="PS51387"/>
    </source>
</evidence>
<dbReference type="InterPro" id="IPR006094">
    <property type="entry name" value="Oxid_FAD_bind_N"/>
</dbReference>
<evidence type="ECO:0000256" key="5">
    <source>
        <dbReference type="ARBA" id="ARBA00023002"/>
    </source>
</evidence>
<dbReference type="InterPro" id="IPR036318">
    <property type="entry name" value="FAD-bd_PCMH-like_sf"/>
</dbReference>
<organism evidence="7 8">
    <name type="scientific">Pseudoalteromonas holothuriae</name>
    <dbReference type="NCBI Taxonomy" id="2963714"/>
    <lineage>
        <taxon>Bacteria</taxon>
        <taxon>Pseudomonadati</taxon>
        <taxon>Pseudomonadota</taxon>
        <taxon>Gammaproteobacteria</taxon>
        <taxon>Alteromonadales</taxon>
        <taxon>Pseudoalteromonadaceae</taxon>
        <taxon>Pseudoalteromonas</taxon>
    </lineage>
</organism>
<keyword evidence="3" id="KW-0285">Flavoprotein</keyword>
<gene>
    <name evidence="7" type="ORF">PSECIP111951_03111</name>
</gene>
<dbReference type="RefSeq" id="WP_261594406.1">
    <property type="nucleotide sequence ID" value="NZ_CAMAPD010000016.1"/>
</dbReference>
<name>A0ABM9GLA1_9GAMM</name>
<dbReference type="Pfam" id="PF01565">
    <property type="entry name" value="FAD_binding_4"/>
    <property type="match status" value="1"/>
</dbReference>
<proteinExistence type="inferred from homology"/>
<dbReference type="Gene3D" id="3.40.462.20">
    <property type="match status" value="1"/>
</dbReference>
<comment type="cofactor">
    <cofactor evidence="1">
        <name>FAD</name>
        <dbReference type="ChEBI" id="CHEBI:57692"/>
    </cofactor>
</comment>
<evidence type="ECO:0000256" key="2">
    <source>
        <dbReference type="ARBA" id="ARBA00005466"/>
    </source>
</evidence>
<dbReference type="InterPro" id="IPR050416">
    <property type="entry name" value="FAD-linked_Oxidoreductase"/>
</dbReference>
<comment type="similarity">
    <text evidence="2">Belongs to the oxygen-dependent FAD-linked oxidoreductase family.</text>
</comment>
<dbReference type="InterPro" id="IPR016169">
    <property type="entry name" value="FAD-bd_PCMH_sub2"/>
</dbReference>
<evidence type="ECO:0000313" key="7">
    <source>
        <dbReference type="EMBL" id="CAH9064352.1"/>
    </source>
</evidence>
<keyword evidence="4" id="KW-0274">FAD</keyword>
<keyword evidence="5" id="KW-0560">Oxidoreductase</keyword>
<protein>
    <recommendedName>
        <fullName evidence="6">FAD-binding PCMH-type domain-containing protein</fullName>
    </recommendedName>
</protein>
<evidence type="ECO:0000256" key="4">
    <source>
        <dbReference type="ARBA" id="ARBA00022827"/>
    </source>
</evidence>
<evidence type="ECO:0000256" key="1">
    <source>
        <dbReference type="ARBA" id="ARBA00001974"/>
    </source>
</evidence>
<accession>A0ABM9GLA1</accession>